<dbReference type="SMART" id="SM00563">
    <property type="entry name" value="PlsC"/>
    <property type="match status" value="1"/>
</dbReference>
<sequence>MLQTLCKWLLYKKGGWKKDVTVSHPDKYIICLAPHTSNWDFVIGQLYMRAEGLRINFMMKKEWFVWPLGFFFKKIGGIPVSRSKHTKMTDQLADAAKSRDTFYLCITPEGTRSRNPNWKKGFYYIALKAGIPILLYGLDYKRHLIQCNKSLVPSGDIDVDMKIIKDYFKEYSGLHPDLFTTGD</sequence>
<evidence type="ECO:0000313" key="5">
    <source>
        <dbReference type="EMBL" id="KOO68891.1"/>
    </source>
</evidence>
<organism evidence="5 6">
    <name type="scientific">Xylanibacter rarus</name>
    <dbReference type="NCBI Taxonomy" id="1676614"/>
    <lineage>
        <taxon>Bacteria</taxon>
        <taxon>Pseudomonadati</taxon>
        <taxon>Bacteroidota</taxon>
        <taxon>Bacteroidia</taxon>
        <taxon>Bacteroidales</taxon>
        <taxon>Prevotellaceae</taxon>
        <taxon>Xylanibacter</taxon>
    </lineage>
</organism>
<evidence type="ECO:0000256" key="3">
    <source>
        <dbReference type="ARBA" id="ARBA00023315"/>
    </source>
</evidence>
<gene>
    <name evidence="5" type="ORF">ACU52_05180</name>
</gene>
<evidence type="ECO:0000259" key="4">
    <source>
        <dbReference type="SMART" id="SM00563"/>
    </source>
</evidence>
<dbReference type="PANTHER" id="PTHR10434">
    <property type="entry name" value="1-ACYL-SN-GLYCEROL-3-PHOSPHATE ACYLTRANSFERASE"/>
    <property type="match status" value="1"/>
</dbReference>
<feature type="domain" description="Phospholipid/glycerol acyltransferase" evidence="4">
    <location>
        <begin position="29"/>
        <end position="138"/>
    </location>
</feature>
<dbReference type="GO" id="GO:0006654">
    <property type="term" value="P:phosphatidic acid biosynthetic process"/>
    <property type="evidence" value="ECO:0007669"/>
    <property type="project" value="TreeGrafter"/>
</dbReference>
<dbReference type="OrthoDB" id="9796839at2"/>
<dbReference type="GO" id="GO:0003841">
    <property type="term" value="F:1-acylglycerol-3-phosphate O-acyltransferase activity"/>
    <property type="evidence" value="ECO:0007669"/>
    <property type="project" value="TreeGrafter"/>
</dbReference>
<reference evidence="5 6" key="1">
    <citation type="submission" date="2015-06" db="EMBL/GenBank/DDBJ databases">
        <title>Prevotella sp. 109, sp. nov., a novel member of the family Prevotellaceae isolated from human faeces.</title>
        <authorList>
            <person name="Shkoporov A.N."/>
            <person name="Chaplin A.V."/>
            <person name="Kafarskaia L.I."/>
            <person name="Efimov B.A."/>
        </authorList>
    </citation>
    <scope>NUCLEOTIDE SEQUENCE [LARGE SCALE GENOMIC DNA]</scope>
    <source>
        <strain evidence="5 6">109</strain>
    </source>
</reference>
<evidence type="ECO:0000256" key="1">
    <source>
        <dbReference type="ARBA" id="ARBA00005189"/>
    </source>
</evidence>
<dbReference type="Pfam" id="PF01553">
    <property type="entry name" value="Acyltransferase"/>
    <property type="match status" value="1"/>
</dbReference>
<dbReference type="RefSeq" id="WP_021854966.1">
    <property type="nucleotide sequence ID" value="NZ_DAWBWQ010000196.1"/>
</dbReference>
<dbReference type="InterPro" id="IPR002123">
    <property type="entry name" value="Plipid/glycerol_acylTrfase"/>
</dbReference>
<name>A0A8E1R060_9BACT</name>
<dbReference type="PANTHER" id="PTHR10434:SF9">
    <property type="entry name" value="PHOSPHOLIPID_GLYCEROL ACYLTRANSFERASE DOMAIN-CONTAINING PROTEIN"/>
    <property type="match status" value="1"/>
</dbReference>
<proteinExistence type="predicted"/>
<protein>
    <submittedName>
        <fullName evidence="5">Acyltransferase</fullName>
    </submittedName>
</protein>
<dbReference type="Proteomes" id="UP000036951">
    <property type="component" value="Unassembled WGS sequence"/>
</dbReference>
<dbReference type="SUPFAM" id="SSF69593">
    <property type="entry name" value="Glycerol-3-phosphate (1)-acyltransferase"/>
    <property type="match status" value="1"/>
</dbReference>
<keyword evidence="3 5" id="KW-0012">Acyltransferase</keyword>
<keyword evidence="2 5" id="KW-0808">Transferase</keyword>
<evidence type="ECO:0000256" key="2">
    <source>
        <dbReference type="ARBA" id="ARBA00022679"/>
    </source>
</evidence>
<evidence type="ECO:0000313" key="6">
    <source>
        <dbReference type="Proteomes" id="UP000036951"/>
    </source>
</evidence>
<comment type="pathway">
    <text evidence="1">Lipid metabolism.</text>
</comment>
<accession>A0A8E1R060</accession>
<dbReference type="AlphaFoldDB" id="A0A8E1R060"/>
<keyword evidence="6" id="KW-1185">Reference proteome</keyword>
<dbReference type="EMBL" id="LFQU01000007">
    <property type="protein sequence ID" value="KOO68891.1"/>
    <property type="molecule type" value="Genomic_DNA"/>
</dbReference>
<comment type="caution">
    <text evidence="5">The sequence shown here is derived from an EMBL/GenBank/DDBJ whole genome shotgun (WGS) entry which is preliminary data.</text>
</comment>